<dbReference type="RefSeq" id="WP_136928544.1">
    <property type="nucleotide sequence ID" value="NZ_SSMQ01000007.1"/>
</dbReference>
<keyword evidence="3 5" id="KW-1133">Transmembrane helix</keyword>
<dbReference type="PANTHER" id="PTHR36974">
    <property type="entry name" value="MEMBRANE PROTEIN-RELATED"/>
    <property type="match status" value="1"/>
</dbReference>
<evidence type="ECO:0000256" key="3">
    <source>
        <dbReference type="ARBA" id="ARBA00022989"/>
    </source>
</evidence>
<proteinExistence type="predicted"/>
<feature type="transmembrane region" description="Helical" evidence="5">
    <location>
        <begin position="21"/>
        <end position="41"/>
    </location>
</feature>
<feature type="transmembrane region" description="Helical" evidence="5">
    <location>
        <begin position="83"/>
        <end position="103"/>
    </location>
</feature>
<gene>
    <name evidence="6" type="ORF">E8A74_08995</name>
</gene>
<dbReference type="EMBL" id="SSMQ01000007">
    <property type="protein sequence ID" value="TKD10144.1"/>
    <property type="molecule type" value="Genomic_DNA"/>
</dbReference>
<evidence type="ECO:0000256" key="2">
    <source>
        <dbReference type="ARBA" id="ARBA00022692"/>
    </source>
</evidence>
<comment type="caution">
    <text evidence="6">The sequence shown here is derived from an EMBL/GenBank/DDBJ whole genome shotgun (WGS) entry which is preliminary data.</text>
</comment>
<dbReference type="Proteomes" id="UP000309215">
    <property type="component" value="Unassembled WGS sequence"/>
</dbReference>
<dbReference type="InterPro" id="IPR032808">
    <property type="entry name" value="DoxX"/>
</dbReference>
<keyword evidence="4 5" id="KW-0472">Membrane</keyword>
<evidence type="ECO:0000313" key="7">
    <source>
        <dbReference type="Proteomes" id="UP000309215"/>
    </source>
</evidence>
<dbReference type="OrthoDB" id="3267646at2"/>
<feature type="transmembrane region" description="Helical" evidence="5">
    <location>
        <begin position="53"/>
        <end position="76"/>
    </location>
</feature>
<dbReference type="GO" id="GO:0016020">
    <property type="term" value="C:membrane"/>
    <property type="evidence" value="ECO:0007669"/>
    <property type="project" value="UniProtKB-SubCell"/>
</dbReference>
<sequence>MAPADRPAEPPLAPPESRVKVVLRVVLALAMMGVGLLHFVSPEPFVRIVPAVLPAPLALVYVSGVAEIAGGVGLLIPRLRRAAGIGLIALYVAVFPANINMAIHEIQVGDDPVPVWALWARLPFQLVFIAWAYWVGVRSRPGRV</sequence>
<dbReference type="PANTHER" id="PTHR36974:SF1">
    <property type="entry name" value="DOXX FAMILY MEMBRANE PROTEIN"/>
    <property type="match status" value="1"/>
</dbReference>
<name>A0A4V6WQT4_9BACT</name>
<accession>A0A4V6WQT4</accession>
<feature type="transmembrane region" description="Helical" evidence="5">
    <location>
        <begin position="115"/>
        <end position="135"/>
    </location>
</feature>
<evidence type="ECO:0000256" key="1">
    <source>
        <dbReference type="ARBA" id="ARBA00004141"/>
    </source>
</evidence>
<evidence type="ECO:0000256" key="4">
    <source>
        <dbReference type="ARBA" id="ARBA00023136"/>
    </source>
</evidence>
<dbReference type="AlphaFoldDB" id="A0A4V6WQT4"/>
<dbReference type="Pfam" id="PF13564">
    <property type="entry name" value="DoxX_2"/>
    <property type="match status" value="1"/>
</dbReference>
<evidence type="ECO:0000256" key="5">
    <source>
        <dbReference type="SAM" id="Phobius"/>
    </source>
</evidence>
<comment type="subcellular location">
    <subcellularLocation>
        <location evidence="1">Membrane</location>
        <topology evidence="1">Multi-pass membrane protein</topology>
    </subcellularLocation>
</comment>
<reference evidence="6 7" key="1">
    <citation type="submission" date="2019-04" db="EMBL/GenBank/DDBJ databases">
        <authorList>
            <person name="Li Y."/>
            <person name="Wang J."/>
        </authorList>
    </citation>
    <scope>NUCLEOTIDE SEQUENCE [LARGE SCALE GENOMIC DNA]</scope>
    <source>
        <strain evidence="6 7">DSM 14668</strain>
    </source>
</reference>
<organism evidence="6 7">
    <name type="scientific">Polyangium fumosum</name>
    <dbReference type="NCBI Taxonomy" id="889272"/>
    <lineage>
        <taxon>Bacteria</taxon>
        <taxon>Pseudomonadati</taxon>
        <taxon>Myxococcota</taxon>
        <taxon>Polyangia</taxon>
        <taxon>Polyangiales</taxon>
        <taxon>Polyangiaceae</taxon>
        <taxon>Polyangium</taxon>
    </lineage>
</organism>
<keyword evidence="2 5" id="KW-0812">Transmembrane</keyword>
<keyword evidence="7" id="KW-1185">Reference proteome</keyword>
<protein>
    <submittedName>
        <fullName evidence="6">DoxX family membrane protein</fullName>
    </submittedName>
</protein>
<evidence type="ECO:0000313" key="6">
    <source>
        <dbReference type="EMBL" id="TKD10144.1"/>
    </source>
</evidence>